<dbReference type="Proteomes" id="UP000199025">
    <property type="component" value="Unassembled WGS sequence"/>
</dbReference>
<dbReference type="RefSeq" id="WP_091514760.1">
    <property type="nucleotide sequence ID" value="NZ_CBDQZW010000021.1"/>
</dbReference>
<dbReference type="EMBL" id="FORP01000026">
    <property type="protein sequence ID" value="SFK63454.1"/>
    <property type="molecule type" value="Genomic_DNA"/>
</dbReference>
<feature type="transmembrane region" description="Helical" evidence="1">
    <location>
        <begin position="29"/>
        <end position="51"/>
    </location>
</feature>
<dbReference type="STRING" id="115433.SAMN05421835_12688"/>
<dbReference type="OrthoDB" id="3623808at2"/>
<feature type="transmembrane region" description="Helical" evidence="1">
    <location>
        <begin position="97"/>
        <end position="117"/>
    </location>
</feature>
<feature type="transmembrane region" description="Helical" evidence="1">
    <location>
        <begin position="63"/>
        <end position="85"/>
    </location>
</feature>
<gene>
    <name evidence="2" type="ORF">SAMN05421835_12688</name>
</gene>
<feature type="transmembrane region" description="Helical" evidence="1">
    <location>
        <begin position="123"/>
        <end position="140"/>
    </location>
</feature>
<evidence type="ECO:0000313" key="2">
    <source>
        <dbReference type="EMBL" id="SFK63454.1"/>
    </source>
</evidence>
<keyword evidence="1" id="KW-0472">Membrane</keyword>
<feature type="transmembrane region" description="Helical" evidence="1">
    <location>
        <begin position="172"/>
        <end position="193"/>
    </location>
</feature>
<sequence>MISRPAWNSGEVTEQLRHRVPTPALLPRYVTALITACVAGVISGLGSAHFFGSDGLQRAVPALLVAVVVGLVVLAVGAGLVARHSDRETIERMAKHLLWVTFVLAALPGLAWFALWLSGGDAQAWYGLAAVVVGGLPLLAASRKPSIIPLTTGFCLLVGLAALLSWHRLFLLLPISAAVTGGWLLVLALLGYARRRVPKTVVPSN</sequence>
<evidence type="ECO:0000256" key="1">
    <source>
        <dbReference type="SAM" id="Phobius"/>
    </source>
</evidence>
<organism evidence="2 3">
    <name type="scientific">Amycolatopsis sacchari</name>
    <dbReference type="NCBI Taxonomy" id="115433"/>
    <lineage>
        <taxon>Bacteria</taxon>
        <taxon>Bacillati</taxon>
        <taxon>Actinomycetota</taxon>
        <taxon>Actinomycetes</taxon>
        <taxon>Pseudonocardiales</taxon>
        <taxon>Pseudonocardiaceae</taxon>
        <taxon>Amycolatopsis</taxon>
    </lineage>
</organism>
<protein>
    <submittedName>
        <fullName evidence="2">Uncharacterized protein</fullName>
    </submittedName>
</protein>
<keyword evidence="1" id="KW-0812">Transmembrane</keyword>
<dbReference type="AlphaFoldDB" id="A0A1I4B425"/>
<keyword evidence="1" id="KW-1133">Transmembrane helix</keyword>
<feature type="transmembrane region" description="Helical" evidence="1">
    <location>
        <begin position="147"/>
        <end position="166"/>
    </location>
</feature>
<reference evidence="2 3" key="1">
    <citation type="submission" date="2016-10" db="EMBL/GenBank/DDBJ databases">
        <authorList>
            <person name="de Groot N.N."/>
        </authorList>
    </citation>
    <scope>NUCLEOTIDE SEQUENCE [LARGE SCALE GENOMIC DNA]</scope>
    <source>
        <strain evidence="2 3">DSM 44468</strain>
    </source>
</reference>
<name>A0A1I4B425_9PSEU</name>
<proteinExistence type="predicted"/>
<keyword evidence="3" id="KW-1185">Reference proteome</keyword>
<evidence type="ECO:0000313" key="3">
    <source>
        <dbReference type="Proteomes" id="UP000199025"/>
    </source>
</evidence>
<accession>A0A1I4B425</accession>